<name>A0A6F8PLK1_9GAMM</name>
<dbReference type="SUPFAM" id="SSF53146">
    <property type="entry name" value="Nitrogenase accessory factor-like"/>
    <property type="match status" value="1"/>
</dbReference>
<organism evidence="1 2">
    <name type="scientific">Thiosulfativibrio zosterae</name>
    <dbReference type="NCBI Taxonomy" id="2675053"/>
    <lineage>
        <taxon>Bacteria</taxon>
        <taxon>Pseudomonadati</taxon>
        <taxon>Pseudomonadota</taxon>
        <taxon>Gammaproteobacteria</taxon>
        <taxon>Thiotrichales</taxon>
        <taxon>Piscirickettsiaceae</taxon>
        <taxon>Thiosulfativibrio</taxon>
    </lineage>
</organism>
<dbReference type="InterPro" id="IPR036105">
    <property type="entry name" value="DiNase_FeMo-co_biosyn_sf"/>
</dbReference>
<proteinExistence type="predicted"/>
<dbReference type="RefSeq" id="WP_173290826.1">
    <property type="nucleotide sequence ID" value="NZ_AP021888.1"/>
</dbReference>
<dbReference type="AlphaFoldDB" id="A0A6F8PLK1"/>
<reference evidence="2" key="1">
    <citation type="submission" date="2019-11" db="EMBL/GenBank/DDBJ databases">
        <title>Isolation and characterization of two novel species in the genus Thiomicrorhabdus.</title>
        <authorList>
            <person name="Mochizuki J."/>
            <person name="Kojima H."/>
            <person name="Fukui M."/>
        </authorList>
    </citation>
    <scope>NUCLEOTIDE SEQUENCE [LARGE SCALE GENOMIC DNA]</scope>
    <source>
        <strain evidence="2">AkT22</strain>
    </source>
</reference>
<dbReference type="Gene3D" id="3.30.420.130">
    <property type="entry name" value="Dinitrogenase iron-molybdenum cofactor biosynthesis domain"/>
    <property type="match status" value="1"/>
</dbReference>
<evidence type="ECO:0000313" key="1">
    <source>
        <dbReference type="EMBL" id="BBP42979.1"/>
    </source>
</evidence>
<dbReference type="EMBL" id="AP021888">
    <property type="protein sequence ID" value="BBP42979.1"/>
    <property type="molecule type" value="Genomic_DNA"/>
</dbReference>
<evidence type="ECO:0000313" key="2">
    <source>
        <dbReference type="Proteomes" id="UP000501466"/>
    </source>
</evidence>
<gene>
    <name evidence="1" type="ORF">THMIRHAT_07250</name>
</gene>
<dbReference type="KEGG" id="tzo:THMIRHAT_07250"/>
<keyword evidence="2" id="KW-1185">Reference proteome</keyword>
<sequence>MKIAVSSANTQKISGPAAGCNSFLVYETLNRKILKKEHIHLKADEIFSMLKLPLSKLPSHPLNGIDCLISESLGQGMSHKLTDQGIQCLATNGADPDGVVLAYLQMSPA</sequence>
<dbReference type="Proteomes" id="UP000501466">
    <property type="component" value="Chromosome"/>
</dbReference>
<accession>A0A6F8PLK1</accession>
<evidence type="ECO:0008006" key="3">
    <source>
        <dbReference type="Google" id="ProtNLM"/>
    </source>
</evidence>
<protein>
    <recommendedName>
        <fullName evidence="3">Dinitrogenase iron-molybdenum cofactor biosynthesis domain-containing protein</fullName>
    </recommendedName>
</protein>